<dbReference type="GO" id="GO:0005789">
    <property type="term" value="C:endoplasmic reticulum membrane"/>
    <property type="evidence" value="ECO:0007669"/>
    <property type="project" value="InterPro"/>
</dbReference>
<dbReference type="EMBL" id="LT882679">
    <property type="protein sequence ID" value="SMY23667.1"/>
    <property type="molecule type" value="Genomic_DNA"/>
</dbReference>
<dbReference type="Proteomes" id="UP000215453">
    <property type="component" value="Chromosome 4"/>
</dbReference>
<organism evidence="7 8">
    <name type="scientific">Zymoseptoria tritici ST99CH_1A5</name>
    <dbReference type="NCBI Taxonomy" id="1276529"/>
    <lineage>
        <taxon>Eukaryota</taxon>
        <taxon>Fungi</taxon>
        <taxon>Dikarya</taxon>
        <taxon>Ascomycota</taxon>
        <taxon>Pezizomycotina</taxon>
        <taxon>Dothideomycetes</taxon>
        <taxon>Dothideomycetidae</taxon>
        <taxon>Mycosphaerellales</taxon>
        <taxon>Mycosphaerellaceae</taxon>
        <taxon>Zymoseptoria</taxon>
    </lineage>
</organism>
<feature type="compositionally biased region" description="Basic and acidic residues" evidence="5">
    <location>
        <begin position="202"/>
        <end position="215"/>
    </location>
</feature>
<evidence type="ECO:0000256" key="3">
    <source>
        <dbReference type="ARBA" id="ARBA00022989"/>
    </source>
</evidence>
<evidence type="ECO:0000313" key="7">
    <source>
        <dbReference type="EMBL" id="SMY23667.1"/>
    </source>
</evidence>
<feature type="transmembrane region" description="Helical" evidence="6">
    <location>
        <begin position="254"/>
        <end position="270"/>
    </location>
</feature>
<dbReference type="PANTHER" id="PTHR12665">
    <property type="entry name" value="ORMDL PROTEINS"/>
    <property type="match status" value="1"/>
</dbReference>
<sequence length="395" mass="44406">MDSFVSLVPTSRTASAFCRISKARNHLPSCPNGRKATLSLVTLRLIKSRLIRPPLDPGTAGTFSVPVTLLPSLRVVSAIPPHTRTRPLHFNFIQPTTTPAKNHDIDQTYPPHGHIPLDHLIETPRTTNASTRLDTPPLPPSTIATLAPGILFLPSHAKRPSPPIPSNTAKLSSRTILQRAPSGGITFADKVNTSPPLCVQSAERKMNTNSIDKENRRRRRSSSLMYQEPPESLEQQSDQAILPNLNSQWVNAKGAWMIHIILILLLKIIYDIVPSISQETSWTLVNITYMFGSYLMFHWVRGIPFEFNAGAYDNLNMWEQIDDGEQYTPAKKFLLSVPICLFLISTHYTHYDLAYFMINFLATLAVVVPKLPALHRMRLSIFNNYGPEPHEQEQR</sequence>
<evidence type="ECO:0000256" key="5">
    <source>
        <dbReference type="SAM" id="MobiDB-lite"/>
    </source>
</evidence>
<keyword evidence="2 6" id="KW-0812">Transmembrane</keyword>
<feature type="transmembrane region" description="Helical" evidence="6">
    <location>
        <begin position="282"/>
        <end position="300"/>
    </location>
</feature>
<dbReference type="InterPro" id="IPR007203">
    <property type="entry name" value="ORMDL"/>
</dbReference>
<name>A0A1Y6LGS0_ZYMTR</name>
<gene>
    <name evidence="7" type="ORF">ZT1A5_G5107</name>
</gene>
<evidence type="ECO:0000256" key="2">
    <source>
        <dbReference type="ARBA" id="ARBA00022692"/>
    </source>
</evidence>
<dbReference type="AlphaFoldDB" id="A0A1Y6LGS0"/>
<evidence type="ECO:0000256" key="6">
    <source>
        <dbReference type="SAM" id="Phobius"/>
    </source>
</evidence>
<reference evidence="7 8" key="1">
    <citation type="submission" date="2016-10" db="EMBL/GenBank/DDBJ databases">
        <authorList>
            <person name="Varghese N."/>
        </authorList>
    </citation>
    <scope>NUCLEOTIDE SEQUENCE [LARGE SCALE GENOMIC DNA]</scope>
</reference>
<evidence type="ECO:0000313" key="8">
    <source>
        <dbReference type="Proteomes" id="UP000215453"/>
    </source>
</evidence>
<keyword evidence="3 6" id="KW-1133">Transmembrane helix</keyword>
<proteinExistence type="predicted"/>
<evidence type="ECO:0000256" key="1">
    <source>
        <dbReference type="ARBA" id="ARBA00004141"/>
    </source>
</evidence>
<accession>A0A1Y6LGS0</accession>
<keyword evidence="4 6" id="KW-0472">Membrane</keyword>
<feature type="region of interest" description="Disordered" evidence="5">
    <location>
        <begin position="198"/>
        <end position="237"/>
    </location>
</feature>
<comment type="subcellular location">
    <subcellularLocation>
        <location evidence="1">Membrane</location>
        <topology evidence="1">Multi-pass membrane protein</topology>
    </subcellularLocation>
</comment>
<protein>
    <submittedName>
        <fullName evidence="7">Uncharacterized protein</fullName>
    </submittedName>
</protein>
<feature type="transmembrane region" description="Helical" evidence="6">
    <location>
        <begin position="353"/>
        <end position="371"/>
    </location>
</feature>
<dbReference type="Pfam" id="PF04061">
    <property type="entry name" value="ORMDL"/>
    <property type="match status" value="1"/>
</dbReference>
<evidence type="ECO:0000256" key="4">
    <source>
        <dbReference type="ARBA" id="ARBA00023136"/>
    </source>
</evidence>